<dbReference type="OrthoDB" id="6778120at2"/>
<accession>A0A4Q7VEN7</accession>
<dbReference type="EMBL" id="SHKO01000002">
    <property type="protein sequence ID" value="RZT94707.1"/>
    <property type="molecule type" value="Genomic_DNA"/>
</dbReference>
<keyword evidence="3" id="KW-1185">Reference proteome</keyword>
<dbReference type="Proteomes" id="UP000293398">
    <property type="component" value="Unassembled WGS sequence"/>
</dbReference>
<proteinExistence type="predicted"/>
<comment type="caution">
    <text evidence="2">The sequence shown here is derived from an EMBL/GenBank/DDBJ whole genome shotgun (WGS) entry which is preliminary data.</text>
</comment>
<dbReference type="GO" id="GO:0016491">
    <property type="term" value="F:oxidoreductase activity"/>
    <property type="evidence" value="ECO:0007669"/>
    <property type="project" value="InterPro"/>
</dbReference>
<dbReference type="NCBIfam" id="TIGR02118">
    <property type="entry name" value="EthD family reductase"/>
    <property type="match status" value="1"/>
</dbReference>
<gene>
    <name evidence="2" type="ORF">EV681_3131</name>
</gene>
<organism evidence="2 3">
    <name type="scientific">Advenella incenata</name>
    <dbReference type="NCBI Taxonomy" id="267800"/>
    <lineage>
        <taxon>Bacteria</taxon>
        <taxon>Pseudomonadati</taxon>
        <taxon>Pseudomonadota</taxon>
        <taxon>Betaproteobacteria</taxon>
        <taxon>Burkholderiales</taxon>
        <taxon>Alcaligenaceae</taxon>
    </lineage>
</organism>
<reference evidence="2 3" key="1">
    <citation type="submission" date="2019-02" db="EMBL/GenBank/DDBJ databases">
        <title>Genomic Encyclopedia of Type Strains, Phase IV (KMG-IV): sequencing the most valuable type-strain genomes for metagenomic binning, comparative biology and taxonomic classification.</title>
        <authorList>
            <person name="Goeker M."/>
        </authorList>
    </citation>
    <scope>NUCLEOTIDE SEQUENCE [LARGE SCALE GENOMIC DNA]</scope>
    <source>
        <strain evidence="2 3">DSM 23814</strain>
    </source>
</reference>
<dbReference type="InterPro" id="IPR011008">
    <property type="entry name" value="Dimeric_a/b-barrel"/>
</dbReference>
<dbReference type="RefSeq" id="WP_014752008.1">
    <property type="nucleotide sequence ID" value="NZ_SHKO01000002.1"/>
</dbReference>
<evidence type="ECO:0000313" key="3">
    <source>
        <dbReference type="Proteomes" id="UP000293398"/>
    </source>
</evidence>
<protein>
    <submittedName>
        <fullName evidence="2">Uncharacterized protein (TIGR02118 family)</fullName>
    </submittedName>
</protein>
<name>A0A4Q7VEN7_9BURK</name>
<dbReference type="Pfam" id="PF07110">
    <property type="entry name" value="EthD"/>
    <property type="match status" value="1"/>
</dbReference>
<dbReference type="AlphaFoldDB" id="A0A4Q7VEN7"/>
<dbReference type="Gene3D" id="3.30.70.100">
    <property type="match status" value="1"/>
</dbReference>
<dbReference type="InterPro" id="IPR009799">
    <property type="entry name" value="EthD_dom"/>
</dbReference>
<evidence type="ECO:0000313" key="2">
    <source>
        <dbReference type="EMBL" id="RZT94707.1"/>
    </source>
</evidence>
<dbReference type="SUPFAM" id="SSF54909">
    <property type="entry name" value="Dimeric alpha+beta barrel"/>
    <property type="match status" value="1"/>
</dbReference>
<sequence length="111" mass="12645">MIKSISLLTRKEGMSHEEFMTHWVEKHAPLAHAVPGLRRYIQSNIVEERFRQDIPVIEADIDGIAELWYDDIDALKKANLSPEAKRLHADGATFIGKIKTFTVFENLIIGS</sequence>
<feature type="domain" description="EthD" evidence="1">
    <location>
        <begin position="11"/>
        <end position="96"/>
    </location>
</feature>
<evidence type="ECO:0000259" key="1">
    <source>
        <dbReference type="Pfam" id="PF07110"/>
    </source>
</evidence>